<accession>A0A9X3MRQ3</accession>
<dbReference type="EMBL" id="JAPDOD010000011">
    <property type="protein sequence ID" value="MDA0161334.1"/>
    <property type="molecule type" value="Genomic_DNA"/>
</dbReference>
<reference evidence="1" key="1">
    <citation type="submission" date="2022-10" db="EMBL/GenBank/DDBJ databases">
        <title>The WGS of Solirubrobacter ginsenosidimutans DSM 21036.</title>
        <authorList>
            <person name="Jiang Z."/>
        </authorList>
    </citation>
    <scope>NUCLEOTIDE SEQUENCE</scope>
    <source>
        <strain evidence="1">DSM 21036</strain>
    </source>
</reference>
<name>A0A9X3MRQ3_9ACTN</name>
<keyword evidence="2" id="KW-1185">Reference proteome</keyword>
<sequence>MNDIAPDPPDELVIEPTKQLGLITTKPHHTIPIGHNTDQAAEPRKRAIRLDHANLSL</sequence>
<dbReference type="Proteomes" id="UP001149140">
    <property type="component" value="Unassembled WGS sequence"/>
</dbReference>
<evidence type="ECO:0000313" key="2">
    <source>
        <dbReference type="Proteomes" id="UP001149140"/>
    </source>
</evidence>
<evidence type="ECO:0000313" key="1">
    <source>
        <dbReference type="EMBL" id="MDA0161334.1"/>
    </source>
</evidence>
<gene>
    <name evidence="1" type="ORF">OM076_13735</name>
</gene>
<protein>
    <submittedName>
        <fullName evidence="1">Uncharacterized protein</fullName>
    </submittedName>
</protein>
<proteinExistence type="predicted"/>
<dbReference type="AlphaFoldDB" id="A0A9X3MRQ3"/>
<organism evidence="1 2">
    <name type="scientific">Solirubrobacter ginsenosidimutans</name>
    <dbReference type="NCBI Taxonomy" id="490573"/>
    <lineage>
        <taxon>Bacteria</taxon>
        <taxon>Bacillati</taxon>
        <taxon>Actinomycetota</taxon>
        <taxon>Thermoleophilia</taxon>
        <taxon>Solirubrobacterales</taxon>
        <taxon>Solirubrobacteraceae</taxon>
        <taxon>Solirubrobacter</taxon>
    </lineage>
</organism>
<comment type="caution">
    <text evidence="1">The sequence shown here is derived from an EMBL/GenBank/DDBJ whole genome shotgun (WGS) entry which is preliminary data.</text>
</comment>